<keyword evidence="3" id="KW-0862">Zinc</keyword>
<sequence length="460" mass="47475">MSRIGAEPVPSLLGARTAPGAAPKAPPGGLSVDARSPPRTYESSCSCPRFLLPQTVLALRAMLPRPQPGGSQCRRGLRAPDAQEFARALLQWHRRGFPELGDQGGCGMGRATARVLDDPAFLQNPRAAARRAWETTGRCLAPNGALMRAAATGVRGRAFAACDAATIAEVTHADPRSTAACVAVATAASLMLDGFGRNAAGGWDVAAVAERALAAAEPFLLEDSALGEAAPQVWACSACTMENEPAATQCMICETPRPAEGAGTVNAGFGGGWTQAEASQHAYSRAVAMEQLRAALLGEEWPGKRLDGPLMGYVNTCLGAAFGSLRDACRGGRLDAGSFCEAVHRLTMAAGDADTNAAVAGALLGCAAGAKALPGAWLRACPHLAWLERIADQLVEAAAAEEFAATAPSAEAPAREAPSGAALAEEALLAEAAPRDPAARRKRRCDCVAGLRRLLSSRPR</sequence>
<comment type="caution">
    <text evidence="7">The sequence shown here is derived from an EMBL/GenBank/DDBJ whole genome shotgun (WGS) entry which is preliminary data.</text>
</comment>
<feature type="compositionally biased region" description="Low complexity" evidence="5">
    <location>
        <begin position="14"/>
        <end position="29"/>
    </location>
</feature>
<proteinExistence type="predicted"/>
<name>A0ABN9TKV8_9DINO</name>
<evidence type="ECO:0000313" key="7">
    <source>
        <dbReference type="EMBL" id="CAK0846475.1"/>
    </source>
</evidence>
<keyword evidence="8" id="KW-1185">Reference proteome</keyword>
<dbReference type="SUPFAM" id="SSF90209">
    <property type="entry name" value="Ran binding protein zinc finger-like"/>
    <property type="match status" value="1"/>
</dbReference>
<dbReference type="Pfam" id="PF03747">
    <property type="entry name" value="ADP_ribosyl_GH"/>
    <property type="match status" value="1"/>
</dbReference>
<dbReference type="Proteomes" id="UP001189429">
    <property type="component" value="Unassembled WGS sequence"/>
</dbReference>
<dbReference type="PANTHER" id="PTHR16222">
    <property type="entry name" value="ADP-RIBOSYLGLYCOHYDROLASE"/>
    <property type="match status" value="1"/>
</dbReference>
<evidence type="ECO:0000313" key="8">
    <source>
        <dbReference type="Proteomes" id="UP001189429"/>
    </source>
</evidence>
<dbReference type="InterPro" id="IPR005502">
    <property type="entry name" value="Ribosyl_crysJ1"/>
</dbReference>
<evidence type="ECO:0000256" key="1">
    <source>
        <dbReference type="ARBA" id="ARBA00022723"/>
    </source>
</evidence>
<feature type="region of interest" description="Disordered" evidence="5">
    <location>
        <begin position="1"/>
        <end position="45"/>
    </location>
</feature>
<evidence type="ECO:0000259" key="6">
    <source>
        <dbReference type="PROSITE" id="PS50199"/>
    </source>
</evidence>
<accession>A0ABN9TKV8</accession>
<dbReference type="PROSITE" id="PS50199">
    <property type="entry name" value="ZF_RANBP2_2"/>
    <property type="match status" value="1"/>
</dbReference>
<dbReference type="Gene3D" id="1.10.4080.10">
    <property type="entry name" value="ADP-ribosylation/Crystallin J1"/>
    <property type="match status" value="1"/>
</dbReference>
<feature type="domain" description="RanBP2-type" evidence="6">
    <location>
        <begin position="230"/>
        <end position="259"/>
    </location>
</feature>
<dbReference type="InterPro" id="IPR036705">
    <property type="entry name" value="Ribosyl_crysJ1_sf"/>
</dbReference>
<dbReference type="Gene3D" id="4.10.1060.10">
    <property type="entry name" value="Zinc finger, RanBP2-type"/>
    <property type="match status" value="1"/>
</dbReference>
<evidence type="ECO:0000256" key="2">
    <source>
        <dbReference type="ARBA" id="ARBA00022771"/>
    </source>
</evidence>
<dbReference type="EMBL" id="CAUYUJ010014826">
    <property type="protein sequence ID" value="CAK0846475.1"/>
    <property type="molecule type" value="Genomic_DNA"/>
</dbReference>
<organism evidence="7 8">
    <name type="scientific">Prorocentrum cordatum</name>
    <dbReference type="NCBI Taxonomy" id="2364126"/>
    <lineage>
        <taxon>Eukaryota</taxon>
        <taxon>Sar</taxon>
        <taxon>Alveolata</taxon>
        <taxon>Dinophyceae</taxon>
        <taxon>Prorocentrales</taxon>
        <taxon>Prorocentraceae</taxon>
        <taxon>Prorocentrum</taxon>
    </lineage>
</organism>
<dbReference type="SMART" id="SM00547">
    <property type="entry name" value="ZnF_RBZ"/>
    <property type="match status" value="1"/>
</dbReference>
<gene>
    <name evidence="7" type="ORF">PCOR1329_LOCUS39954</name>
</gene>
<evidence type="ECO:0000256" key="4">
    <source>
        <dbReference type="PROSITE-ProRule" id="PRU00322"/>
    </source>
</evidence>
<keyword evidence="1" id="KW-0479">Metal-binding</keyword>
<evidence type="ECO:0000256" key="3">
    <source>
        <dbReference type="ARBA" id="ARBA00022833"/>
    </source>
</evidence>
<evidence type="ECO:0000256" key="5">
    <source>
        <dbReference type="SAM" id="MobiDB-lite"/>
    </source>
</evidence>
<dbReference type="PANTHER" id="PTHR16222:SF40">
    <property type="entry name" value="ADP-RIBOSYLGLYCOHYDROLASE"/>
    <property type="match status" value="1"/>
</dbReference>
<dbReference type="PROSITE" id="PS01358">
    <property type="entry name" value="ZF_RANBP2_1"/>
    <property type="match status" value="1"/>
</dbReference>
<dbReference type="InterPro" id="IPR001876">
    <property type="entry name" value="Znf_RanBP2"/>
</dbReference>
<dbReference type="SUPFAM" id="SSF101478">
    <property type="entry name" value="ADP-ribosylglycohydrolase"/>
    <property type="match status" value="1"/>
</dbReference>
<keyword evidence="2 4" id="KW-0863">Zinc-finger</keyword>
<dbReference type="InterPro" id="IPR036443">
    <property type="entry name" value="Znf_RanBP2_sf"/>
</dbReference>
<dbReference type="InterPro" id="IPR050792">
    <property type="entry name" value="ADP-ribosylglycohydrolase"/>
</dbReference>
<reference evidence="7" key="1">
    <citation type="submission" date="2023-10" db="EMBL/GenBank/DDBJ databases">
        <authorList>
            <person name="Chen Y."/>
            <person name="Shah S."/>
            <person name="Dougan E. K."/>
            <person name="Thang M."/>
            <person name="Chan C."/>
        </authorList>
    </citation>
    <scope>NUCLEOTIDE SEQUENCE [LARGE SCALE GENOMIC DNA]</scope>
</reference>
<protein>
    <recommendedName>
        <fullName evidence="6">RanBP2-type domain-containing protein</fullName>
    </recommendedName>
</protein>